<comment type="similarity">
    <text evidence="2">Belongs to the peptidase S54 family.</text>
</comment>
<evidence type="ECO:0000313" key="10">
    <source>
        <dbReference type="EMBL" id="CAJ1391962.1"/>
    </source>
</evidence>
<comment type="subcellular location">
    <subcellularLocation>
        <location evidence="1">Membrane</location>
        <topology evidence="1">Multi-pass membrane protein</topology>
    </subcellularLocation>
</comment>
<feature type="compositionally biased region" description="Low complexity" evidence="8">
    <location>
        <begin position="283"/>
        <end position="318"/>
    </location>
</feature>
<dbReference type="Pfam" id="PF01694">
    <property type="entry name" value="Rhomboid"/>
    <property type="match status" value="1"/>
</dbReference>
<comment type="caution">
    <text evidence="10">The sequence shown here is derived from an EMBL/GenBank/DDBJ whole genome shotgun (WGS) entry which is preliminary data.</text>
</comment>
<keyword evidence="4" id="KW-0812">Transmembrane</keyword>
<dbReference type="InterPro" id="IPR022764">
    <property type="entry name" value="Peptidase_S54_rhomboid_dom"/>
</dbReference>
<accession>A0AA36N792</accession>
<keyword evidence="7" id="KW-0472">Membrane</keyword>
<evidence type="ECO:0000256" key="7">
    <source>
        <dbReference type="ARBA" id="ARBA00023136"/>
    </source>
</evidence>
<dbReference type="GO" id="GO:0004252">
    <property type="term" value="F:serine-type endopeptidase activity"/>
    <property type="evidence" value="ECO:0007669"/>
    <property type="project" value="InterPro"/>
</dbReference>
<evidence type="ECO:0000256" key="1">
    <source>
        <dbReference type="ARBA" id="ARBA00004141"/>
    </source>
</evidence>
<dbReference type="Gene3D" id="1.20.1540.10">
    <property type="entry name" value="Rhomboid-like"/>
    <property type="match status" value="1"/>
</dbReference>
<dbReference type="EMBL" id="CAUJNA010002236">
    <property type="protein sequence ID" value="CAJ1391962.1"/>
    <property type="molecule type" value="Genomic_DNA"/>
</dbReference>
<proteinExistence type="inferred from homology"/>
<dbReference type="SUPFAM" id="SSF144091">
    <property type="entry name" value="Rhomboid-like"/>
    <property type="match status" value="1"/>
</dbReference>
<dbReference type="AlphaFoldDB" id="A0AA36N792"/>
<dbReference type="PANTHER" id="PTHR43066">
    <property type="entry name" value="RHOMBOID-RELATED PROTEIN"/>
    <property type="match status" value="1"/>
</dbReference>
<evidence type="ECO:0000313" key="11">
    <source>
        <dbReference type="Proteomes" id="UP001178507"/>
    </source>
</evidence>
<sequence>MSGCLHPFFAGHPRRYFSWPSFSRATLSPVLALRVLAHPLGHGGWDHLQHNLMLFSLVGPPCERHYGSEAVLKVLLCCSVAIAACHWLLGPANSQVFGLSGCDFALVMLNGFAGCGRNMVPATALLTASLWVAAEVVPFLRGRHDGVSHLSHLAGALIGSYCGYAVGQAPGGFRDWLRQLGSQRHGMNVRQVLAREDLASRVAGRRWRPASWGGPLKHRQAERAPGAECAGASDTETSSSTSSSSASRSKELRPLAGHKPGAKKDKWEAMDSELSCLDDQPMLPRSGSRPGLPGRRSVALRSQSCGSRSSHSQSGRSAGSREEVSRV</sequence>
<feature type="region of interest" description="Disordered" evidence="8">
    <location>
        <begin position="209"/>
        <end position="327"/>
    </location>
</feature>
<evidence type="ECO:0000259" key="9">
    <source>
        <dbReference type="Pfam" id="PF01694"/>
    </source>
</evidence>
<feature type="compositionally biased region" description="Low complexity" evidence="8">
    <location>
        <begin position="230"/>
        <end position="247"/>
    </location>
</feature>
<evidence type="ECO:0000256" key="2">
    <source>
        <dbReference type="ARBA" id="ARBA00009045"/>
    </source>
</evidence>
<evidence type="ECO:0000256" key="3">
    <source>
        <dbReference type="ARBA" id="ARBA00022670"/>
    </source>
</evidence>
<dbReference type="Proteomes" id="UP001178507">
    <property type="component" value="Unassembled WGS sequence"/>
</dbReference>
<evidence type="ECO:0000256" key="4">
    <source>
        <dbReference type="ARBA" id="ARBA00022692"/>
    </source>
</evidence>
<keyword evidence="5" id="KW-0378">Hydrolase</keyword>
<dbReference type="InterPro" id="IPR035952">
    <property type="entry name" value="Rhomboid-like_sf"/>
</dbReference>
<evidence type="ECO:0000256" key="5">
    <source>
        <dbReference type="ARBA" id="ARBA00022801"/>
    </source>
</evidence>
<keyword evidence="3" id="KW-0645">Protease</keyword>
<evidence type="ECO:0000256" key="6">
    <source>
        <dbReference type="ARBA" id="ARBA00022989"/>
    </source>
</evidence>
<organism evidence="10 11">
    <name type="scientific">Effrenium voratum</name>
    <dbReference type="NCBI Taxonomy" id="2562239"/>
    <lineage>
        <taxon>Eukaryota</taxon>
        <taxon>Sar</taxon>
        <taxon>Alveolata</taxon>
        <taxon>Dinophyceae</taxon>
        <taxon>Suessiales</taxon>
        <taxon>Symbiodiniaceae</taxon>
        <taxon>Effrenium</taxon>
    </lineage>
</organism>
<dbReference type="GO" id="GO:0016020">
    <property type="term" value="C:membrane"/>
    <property type="evidence" value="ECO:0007669"/>
    <property type="project" value="UniProtKB-SubCell"/>
</dbReference>
<reference evidence="10" key="1">
    <citation type="submission" date="2023-08" db="EMBL/GenBank/DDBJ databases">
        <authorList>
            <person name="Chen Y."/>
            <person name="Shah S."/>
            <person name="Dougan E. K."/>
            <person name="Thang M."/>
            <person name="Chan C."/>
        </authorList>
    </citation>
    <scope>NUCLEOTIDE SEQUENCE</scope>
</reference>
<dbReference type="PANTHER" id="PTHR43066:SF1">
    <property type="entry name" value="RHOMBOID PROTEIN 2"/>
    <property type="match status" value="1"/>
</dbReference>
<keyword evidence="11" id="KW-1185">Reference proteome</keyword>
<gene>
    <name evidence="10" type="ORF">EVOR1521_LOCUS17183</name>
</gene>
<name>A0AA36N792_9DINO</name>
<dbReference type="GO" id="GO:0006508">
    <property type="term" value="P:proteolysis"/>
    <property type="evidence" value="ECO:0007669"/>
    <property type="project" value="UniProtKB-KW"/>
</dbReference>
<protein>
    <recommendedName>
        <fullName evidence="9">Peptidase S54 rhomboid domain-containing protein</fullName>
    </recommendedName>
</protein>
<feature type="domain" description="Peptidase S54 rhomboid" evidence="9">
    <location>
        <begin position="34"/>
        <end position="167"/>
    </location>
</feature>
<keyword evidence="6" id="KW-1133">Transmembrane helix</keyword>
<evidence type="ECO:0000256" key="8">
    <source>
        <dbReference type="SAM" id="MobiDB-lite"/>
    </source>
</evidence>